<evidence type="ECO:0000256" key="2">
    <source>
        <dbReference type="ARBA" id="ARBA00004496"/>
    </source>
</evidence>
<dbReference type="NCBIfam" id="TIGR00115">
    <property type="entry name" value="tig"/>
    <property type="match status" value="1"/>
</dbReference>
<comment type="subcellular location">
    <subcellularLocation>
        <location evidence="2">Cytoplasm</location>
    </subcellularLocation>
</comment>
<name>A0A2T5BYF5_9BACT</name>
<evidence type="ECO:0000313" key="13">
    <source>
        <dbReference type="Proteomes" id="UP000243525"/>
    </source>
</evidence>
<dbReference type="PANTHER" id="PTHR30560">
    <property type="entry name" value="TRIGGER FACTOR CHAPERONE AND PEPTIDYL-PROLYL CIS/TRANS ISOMERASE"/>
    <property type="match status" value="1"/>
</dbReference>
<evidence type="ECO:0000256" key="8">
    <source>
        <dbReference type="ARBA" id="ARBA00023235"/>
    </source>
</evidence>
<gene>
    <name evidence="12" type="ORF">C8N47_12049</name>
</gene>
<comment type="similarity">
    <text evidence="3">Belongs to the FKBP-type PPIase family. Tig subfamily.</text>
</comment>
<dbReference type="GO" id="GO:0005737">
    <property type="term" value="C:cytoplasm"/>
    <property type="evidence" value="ECO:0007669"/>
    <property type="project" value="UniProtKB-SubCell"/>
</dbReference>
<feature type="domain" description="Trigger factor ribosome-binding bacterial" evidence="10">
    <location>
        <begin position="1"/>
        <end position="148"/>
    </location>
</feature>
<keyword evidence="6" id="KW-0697">Rotamase</keyword>
<accession>A0A2T5BYF5</accession>
<dbReference type="InterPro" id="IPR027304">
    <property type="entry name" value="Trigger_fact/SurA_dom_sf"/>
</dbReference>
<dbReference type="GO" id="GO:0043335">
    <property type="term" value="P:protein unfolding"/>
    <property type="evidence" value="ECO:0007669"/>
    <property type="project" value="TreeGrafter"/>
</dbReference>
<dbReference type="GO" id="GO:0044183">
    <property type="term" value="F:protein folding chaperone"/>
    <property type="evidence" value="ECO:0007669"/>
    <property type="project" value="TreeGrafter"/>
</dbReference>
<dbReference type="Proteomes" id="UP000243525">
    <property type="component" value="Unassembled WGS sequence"/>
</dbReference>
<dbReference type="GO" id="GO:0043022">
    <property type="term" value="F:ribosome binding"/>
    <property type="evidence" value="ECO:0007669"/>
    <property type="project" value="TreeGrafter"/>
</dbReference>
<evidence type="ECO:0000256" key="7">
    <source>
        <dbReference type="ARBA" id="ARBA00023186"/>
    </source>
</evidence>
<evidence type="ECO:0000256" key="6">
    <source>
        <dbReference type="ARBA" id="ARBA00023110"/>
    </source>
</evidence>
<dbReference type="GO" id="GO:0003755">
    <property type="term" value="F:peptidyl-prolyl cis-trans isomerase activity"/>
    <property type="evidence" value="ECO:0007669"/>
    <property type="project" value="UniProtKB-KW"/>
</dbReference>
<dbReference type="InterPro" id="IPR008881">
    <property type="entry name" value="Trigger_fac_ribosome-bd_bac"/>
</dbReference>
<dbReference type="RefSeq" id="WP_107823458.1">
    <property type="nucleotide sequence ID" value="NZ_OY782574.1"/>
</dbReference>
<evidence type="ECO:0000259" key="11">
    <source>
        <dbReference type="Pfam" id="PF05698"/>
    </source>
</evidence>
<dbReference type="GO" id="GO:0051083">
    <property type="term" value="P:'de novo' cotranslational protein folding"/>
    <property type="evidence" value="ECO:0007669"/>
    <property type="project" value="TreeGrafter"/>
</dbReference>
<dbReference type="PIRSF" id="PIRSF003095">
    <property type="entry name" value="Trigger_factor"/>
    <property type="match status" value="1"/>
</dbReference>
<evidence type="ECO:0000256" key="5">
    <source>
        <dbReference type="ARBA" id="ARBA00016902"/>
    </source>
</evidence>
<feature type="domain" description="Trigger factor C-terminal" evidence="11">
    <location>
        <begin position="282"/>
        <end position="429"/>
    </location>
</feature>
<dbReference type="SUPFAM" id="SSF102735">
    <property type="entry name" value="Trigger factor ribosome-binding domain"/>
    <property type="match status" value="1"/>
</dbReference>
<evidence type="ECO:0000256" key="1">
    <source>
        <dbReference type="ARBA" id="ARBA00000971"/>
    </source>
</evidence>
<dbReference type="AlphaFoldDB" id="A0A2T5BYF5"/>
<dbReference type="InterPro" id="IPR005215">
    <property type="entry name" value="Trig_fac"/>
</dbReference>
<protein>
    <recommendedName>
        <fullName evidence="5">Trigger factor</fullName>
        <ecNumber evidence="4">5.2.1.8</ecNumber>
    </recommendedName>
    <alternativeName>
        <fullName evidence="9">PPIase</fullName>
    </alternativeName>
</protein>
<dbReference type="InterPro" id="IPR037041">
    <property type="entry name" value="Trigger_fac_C_sf"/>
</dbReference>
<proteinExistence type="inferred from homology"/>
<dbReference type="Gene3D" id="1.10.3120.10">
    <property type="entry name" value="Trigger factor, C-terminal domain"/>
    <property type="match status" value="1"/>
</dbReference>
<comment type="catalytic activity">
    <reaction evidence="1">
        <text>[protein]-peptidylproline (omega=180) = [protein]-peptidylproline (omega=0)</text>
        <dbReference type="Rhea" id="RHEA:16237"/>
        <dbReference type="Rhea" id="RHEA-COMP:10747"/>
        <dbReference type="Rhea" id="RHEA-COMP:10748"/>
        <dbReference type="ChEBI" id="CHEBI:83833"/>
        <dbReference type="ChEBI" id="CHEBI:83834"/>
        <dbReference type="EC" id="5.2.1.8"/>
    </reaction>
</comment>
<dbReference type="PANTHER" id="PTHR30560:SF3">
    <property type="entry name" value="TRIGGER FACTOR-LIKE PROTEIN TIG, CHLOROPLASTIC"/>
    <property type="match status" value="1"/>
</dbReference>
<evidence type="ECO:0000256" key="9">
    <source>
        <dbReference type="ARBA" id="ARBA00029986"/>
    </source>
</evidence>
<dbReference type="Pfam" id="PF05698">
    <property type="entry name" value="Trigger_C"/>
    <property type="match status" value="1"/>
</dbReference>
<comment type="caution">
    <text evidence="12">The sequence shown here is derived from an EMBL/GenBank/DDBJ whole genome shotgun (WGS) entry which is preliminary data.</text>
</comment>
<dbReference type="InterPro" id="IPR036611">
    <property type="entry name" value="Trigger_fac_ribosome-bd_sf"/>
</dbReference>
<dbReference type="Pfam" id="PF05697">
    <property type="entry name" value="Trigger_N"/>
    <property type="match status" value="1"/>
</dbReference>
<dbReference type="SUPFAM" id="SSF109998">
    <property type="entry name" value="Triger factor/SurA peptide-binding domain-like"/>
    <property type="match status" value="1"/>
</dbReference>
<keyword evidence="13" id="KW-1185">Reference proteome</keyword>
<evidence type="ECO:0000256" key="4">
    <source>
        <dbReference type="ARBA" id="ARBA00013194"/>
    </source>
</evidence>
<dbReference type="Gene3D" id="3.30.70.1050">
    <property type="entry name" value="Trigger factor ribosome-binding domain"/>
    <property type="match status" value="1"/>
</dbReference>
<dbReference type="GO" id="GO:0015031">
    <property type="term" value="P:protein transport"/>
    <property type="evidence" value="ECO:0007669"/>
    <property type="project" value="InterPro"/>
</dbReference>
<evidence type="ECO:0000313" key="12">
    <source>
        <dbReference type="EMBL" id="PTN07264.1"/>
    </source>
</evidence>
<dbReference type="InterPro" id="IPR008880">
    <property type="entry name" value="Trigger_fac_C"/>
</dbReference>
<keyword evidence="8" id="KW-0413">Isomerase</keyword>
<evidence type="ECO:0000259" key="10">
    <source>
        <dbReference type="Pfam" id="PF05697"/>
    </source>
</evidence>
<organism evidence="12 13">
    <name type="scientific">Mangrovibacterium marinum</name>
    <dbReference type="NCBI Taxonomy" id="1639118"/>
    <lineage>
        <taxon>Bacteria</taxon>
        <taxon>Pseudomonadati</taxon>
        <taxon>Bacteroidota</taxon>
        <taxon>Bacteroidia</taxon>
        <taxon>Marinilabiliales</taxon>
        <taxon>Prolixibacteraceae</taxon>
        <taxon>Mangrovibacterium</taxon>
    </lineage>
</organism>
<dbReference type="OrthoDB" id="9767721at2"/>
<keyword evidence="7" id="KW-0143">Chaperone</keyword>
<dbReference type="EMBL" id="QAAD01000020">
    <property type="protein sequence ID" value="PTN07264.1"/>
    <property type="molecule type" value="Genomic_DNA"/>
</dbReference>
<reference evidence="12 13" key="1">
    <citation type="submission" date="2018-04" db="EMBL/GenBank/DDBJ databases">
        <title>Genomic Encyclopedia of Archaeal and Bacterial Type Strains, Phase II (KMG-II): from individual species to whole genera.</title>
        <authorList>
            <person name="Goeker M."/>
        </authorList>
    </citation>
    <scope>NUCLEOTIDE SEQUENCE [LARGE SCALE GENOMIC DNA]</scope>
    <source>
        <strain evidence="12 13">DSM 28823</strain>
    </source>
</reference>
<dbReference type="EC" id="5.2.1.8" evidence="4"/>
<sequence>MNITKENINELNATITVKIEKNDYEATVNETLKDYRKKVNMPGFRPGKVPAGLVKKMYGKAILADEVNKMLSNNLSKYLVDEKLNILGEPLPNEEKQATIDWDKDEDFEFIFDVAMAPEIEVKLDKRKKFAYYNIEVDDEMVNKQVESYTSRFGENVVSEVAGEKDTLRGDFVQLDAEGNELADGITAEKVIIAIDLMKDEAIRNEAIGKKAGDVLVFDPVKAYESKHEVGHMLNISHEEAEKIEGNFKFTIAEVLTFKAAELNEDLFKKAFGDDTEVKTEEEFRAKLKEELAGQFVQSSDYKFALDSRDALVEKIGMELPEEFLKRWLKATNNELTDEQIDTEFDGFMKDLRWQLIKDRIVRDNEIKIDEADVKEVAKQMAAYQFSQYGMHNVPDEHLENYAGHILGNEEERRRVTQKALDDKVLETIKSKVALEEKAISFDEFNKLLEN</sequence>
<evidence type="ECO:0000256" key="3">
    <source>
        <dbReference type="ARBA" id="ARBA00005464"/>
    </source>
</evidence>